<sequence length="945" mass="107800">MEEDYRSASKRFWQTVRRLRRGKQYSANTVYSAGGELLTSTGDIVGRWKKYFEDLLNPTDLPSNEEAEAGVSEVDSSITQAEVTEVVRKLRSGKAPGVDEIRPEYLKSLDVVGLSWLTRLCNIAWRLGTVPLVWQTGVVVPLFKKGTGECVPTTGDHTSQPPGKVYARVLERRIRPIVDPRIQEEQCGFRPGRGTLDQLYTLHRVLEGLWEFAQPVHMCFVDLEKAFDRVPRGILWGVLREYGVREPLLRAVRSLYDRSRSLVRIAGSQDLQHVLERFAAECEAAGMRISTSKSEAMVLDRKRVACPLQVGGEVLPQVEEFKYLGVLFTSEGKIEREIDRRIGAASAVMRSVYRTVVVKKELSRKAKLSIYRSIYVPTLTYGWLGSLRDRVRSSVTFGRELGVEPLLLRIERSQLRWLGHLFRMPPGRLPREVFQACPTGRRPRGRPRTRWRNYVSRLAWERLGVPPEELEEVSGNTPYPADHCIGDHRHHHSLMNSPLKEDVHRLLKARDKAFKAGDESALRTARANLSRGIRKAKQDYTNKITSHFKDSKNEQSLWQGIQAITDYKPAPRSCESHITLLNNLNKFFARFEEQNTTCPQKTSPPSHDQPLCLSCCQRKEDTLRHQHPESSGSRQHPCSNHLVKFADDTTLVGLITKGDETHYRKKVQLLTRWCKDNNLLLNVSKTKEIVVSFQRGHTQHHPLTYRQCCSGKEEGRARLFLDRKLAKHLQILQEATSDVSHKRAAVLKALCVYLGEDDGHLIREYMGIGADDIQRDMQRMTMGIYVINKEGGENGHNDDIGAFVDGVMILDNIGEEQDRRWDDPAIILEFKGRKIMLDCGIHPGLDGMDALPYIDLIDPAEIDLLLISHFHLDHCGALPWFLQKTSFKGRTFMTHATKAIYRWLLSDYVKVRASMTATCKDMRNSPQLREKGRLGFLPPPSSRPR</sequence>
<protein>
    <submittedName>
        <fullName evidence="1">Uncharacterized protein</fullName>
    </submittedName>
</protein>
<evidence type="ECO:0000313" key="1">
    <source>
        <dbReference type="EMBL" id="KAI3363964.1"/>
    </source>
</evidence>
<gene>
    <name evidence="1" type="ORF">L3Q82_001558</name>
</gene>
<dbReference type="EMBL" id="CM041543">
    <property type="protein sequence ID" value="KAI3363964.1"/>
    <property type="molecule type" value="Genomic_DNA"/>
</dbReference>
<name>A0ACB8W845_9TELE</name>
<dbReference type="Proteomes" id="UP000831701">
    <property type="component" value="Chromosome 13"/>
</dbReference>
<evidence type="ECO:0000313" key="2">
    <source>
        <dbReference type="Proteomes" id="UP000831701"/>
    </source>
</evidence>
<reference evidence="1" key="1">
    <citation type="submission" date="2022-04" db="EMBL/GenBank/DDBJ databases">
        <title>Jade perch genome.</title>
        <authorList>
            <person name="Chao B."/>
        </authorList>
    </citation>
    <scope>NUCLEOTIDE SEQUENCE</scope>
    <source>
        <strain evidence="1">CB-2022</strain>
    </source>
</reference>
<comment type="caution">
    <text evidence="1">The sequence shown here is derived from an EMBL/GenBank/DDBJ whole genome shotgun (WGS) entry which is preliminary data.</text>
</comment>
<keyword evidence="2" id="KW-1185">Reference proteome</keyword>
<proteinExistence type="predicted"/>
<organism evidence="1 2">
    <name type="scientific">Scortum barcoo</name>
    <name type="common">barcoo grunter</name>
    <dbReference type="NCBI Taxonomy" id="214431"/>
    <lineage>
        <taxon>Eukaryota</taxon>
        <taxon>Metazoa</taxon>
        <taxon>Chordata</taxon>
        <taxon>Craniata</taxon>
        <taxon>Vertebrata</taxon>
        <taxon>Euteleostomi</taxon>
        <taxon>Actinopterygii</taxon>
        <taxon>Neopterygii</taxon>
        <taxon>Teleostei</taxon>
        <taxon>Neoteleostei</taxon>
        <taxon>Acanthomorphata</taxon>
        <taxon>Eupercaria</taxon>
        <taxon>Centrarchiformes</taxon>
        <taxon>Terapontoidei</taxon>
        <taxon>Terapontidae</taxon>
        <taxon>Scortum</taxon>
    </lineage>
</organism>
<accession>A0ACB8W845</accession>